<evidence type="ECO:0000256" key="16">
    <source>
        <dbReference type="RuleBase" id="RU000461"/>
    </source>
</evidence>
<dbReference type="GO" id="GO:0010268">
    <property type="term" value="P:brassinosteroid homeostasis"/>
    <property type="evidence" value="ECO:0007669"/>
    <property type="project" value="TreeGrafter"/>
</dbReference>
<evidence type="ECO:0000256" key="7">
    <source>
        <dbReference type="ARBA" id="ARBA00022723"/>
    </source>
</evidence>
<dbReference type="PRINTS" id="PR00463">
    <property type="entry name" value="EP450I"/>
</dbReference>
<keyword evidence="11 16" id="KW-0503">Monooxygenase</keyword>
<evidence type="ECO:0000313" key="18">
    <source>
        <dbReference type="Proteomes" id="UP001372338"/>
    </source>
</evidence>
<dbReference type="Gene3D" id="1.10.630.10">
    <property type="entry name" value="Cytochrome P450"/>
    <property type="match status" value="1"/>
</dbReference>
<keyword evidence="10 15" id="KW-0408">Iron</keyword>
<keyword evidence="8" id="KW-1133">Transmembrane helix</keyword>
<protein>
    <recommendedName>
        <fullName evidence="19">Cytochrome P450</fullName>
    </recommendedName>
</protein>
<accession>A0AAN9E4V1</accession>
<keyword evidence="6" id="KW-0812">Transmembrane</keyword>
<evidence type="ECO:0000256" key="14">
    <source>
        <dbReference type="ARBA" id="ARBA00059142"/>
    </source>
</evidence>
<comment type="subcellular location">
    <subcellularLocation>
        <location evidence="2">Membrane</location>
        <topology evidence="2">Single-pass membrane protein</topology>
    </subcellularLocation>
</comment>
<dbReference type="PANTHER" id="PTHR24286:SF356">
    <property type="entry name" value="ENT-KAURENOIC ACID OXIDASE 2"/>
    <property type="match status" value="1"/>
</dbReference>
<dbReference type="InterPro" id="IPR036396">
    <property type="entry name" value="Cyt_P450_sf"/>
</dbReference>
<keyword evidence="12" id="KW-0472">Membrane</keyword>
<dbReference type="SUPFAM" id="SSF48264">
    <property type="entry name" value="Cytochrome P450"/>
    <property type="match status" value="1"/>
</dbReference>
<evidence type="ECO:0008006" key="19">
    <source>
        <dbReference type="Google" id="ProtNLM"/>
    </source>
</evidence>
<dbReference type="GO" id="GO:0020037">
    <property type="term" value="F:heme binding"/>
    <property type="evidence" value="ECO:0007669"/>
    <property type="project" value="InterPro"/>
</dbReference>
<reference evidence="17 18" key="1">
    <citation type="submission" date="2024-01" db="EMBL/GenBank/DDBJ databases">
        <title>The genomes of 5 underutilized Papilionoideae crops provide insights into root nodulation and disease resistanc.</title>
        <authorList>
            <person name="Yuan L."/>
        </authorList>
    </citation>
    <scope>NUCLEOTIDE SEQUENCE [LARGE SCALE GENOMIC DNA]</scope>
    <source>
        <strain evidence="17">ZHUSHIDOU_FW_LH</strain>
        <tissue evidence="17">Leaf</tissue>
    </source>
</reference>
<dbReference type="GO" id="GO:0016125">
    <property type="term" value="P:sterol metabolic process"/>
    <property type="evidence" value="ECO:0007669"/>
    <property type="project" value="TreeGrafter"/>
</dbReference>
<comment type="function">
    <text evidence="14">Catalyzes three successive oxidations of ent-kaurenoic acid giving gibberellin 12 (GA12), a key step in gibberellins (GAs) biosynthesis. GAs, which are involved many processes, including stem elongation, play a central role in plant development.</text>
</comment>
<dbReference type="FunFam" id="1.10.630.10:FF:000052">
    <property type="entry name" value="Ent-kaurenoic acid oxidase"/>
    <property type="match status" value="1"/>
</dbReference>
<dbReference type="Proteomes" id="UP001372338">
    <property type="component" value="Unassembled WGS sequence"/>
</dbReference>
<dbReference type="GO" id="GO:0016132">
    <property type="term" value="P:brassinosteroid biosynthetic process"/>
    <property type="evidence" value="ECO:0007669"/>
    <property type="project" value="TreeGrafter"/>
</dbReference>
<comment type="pathway">
    <text evidence="13">Plant hormone biosynthesis; gibberellin biosynthesis.</text>
</comment>
<dbReference type="GO" id="GO:0016020">
    <property type="term" value="C:membrane"/>
    <property type="evidence" value="ECO:0007669"/>
    <property type="project" value="UniProtKB-SubCell"/>
</dbReference>
<evidence type="ECO:0000256" key="1">
    <source>
        <dbReference type="ARBA" id="ARBA00001971"/>
    </source>
</evidence>
<dbReference type="GO" id="GO:0009686">
    <property type="term" value="P:gibberellin biosynthetic process"/>
    <property type="evidence" value="ECO:0007669"/>
    <property type="project" value="UniProtKB-ARBA"/>
</dbReference>
<evidence type="ECO:0000256" key="9">
    <source>
        <dbReference type="ARBA" id="ARBA00023002"/>
    </source>
</evidence>
<evidence type="ECO:0000256" key="8">
    <source>
        <dbReference type="ARBA" id="ARBA00022989"/>
    </source>
</evidence>
<evidence type="ECO:0000256" key="13">
    <source>
        <dbReference type="ARBA" id="ARBA00037909"/>
    </source>
</evidence>
<evidence type="ECO:0000256" key="12">
    <source>
        <dbReference type="ARBA" id="ARBA00023136"/>
    </source>
</evidence>
<evidence type="ECO:0000256" key="6">
    <source>
        <dbReference type="ARBA" id="ARBA00022692"/>
    </source>
</evidence>
<evidence type="ECO:0000256" key="5">
    <source>
        <dbReference type="ARBA" id="ARBA00022617"/>
    </source>
</evidence>
<comment type="pathway">
    <text evidence="3">Hormone biosynthesis.</text>
</comment>
<proteinExistence type="inferred from homology"/>
<evidence type="ECO:0000256" key="11">
    <source>
        <dbReference type="ARBA" id="ARBA00023033"/>
    </source>
</evidence>
<dbReference type="EMBL" id="JAYWIO010000008">
    <property type="protein sequence ID" value="KAK7246200.1"/>
    <property type="molecule type" value="Genomic_DNA"/>
</dbReference>
<feature type="binding site" description="axial binding residue" evidence="15">
    <location>
        <position position="437"/>
    </location>
    <ligand>
        <name>heme</name>
        <dbReference type="ChEBI" id="CHEBI:30413"/>
    </ligand>
    <ligandPart>
        <name>Fe</name>
        <dbReference type="ChEBI" id="CHEBI:18248"/>
    </ligandPart>
</feature>
<keyword evidence="7 15" id="KW-0479">Metal-binding</keyword>
<organism evidence="17 18">
    <name type="scientific">Crotalaria pallida</name>
    <name type="common">Smooth rattlebox</name>
    <name type="synonym">Crotalaria striata</name>
    <dbReference type="NCBI Taxonomy" id="3830"/>
    <lineage>
        <taxon>Eukaryota</taxon>
        <taxon>Viridiplantae</taxon>
        <taxon>Streptophyta</taxon>
        <taxon>Embryophyta</taxon>
        <taxon>Tracheophyta</taxon>
        <taxon>Spermatophyta</taxon>
        <taxon>Magnoliopsida</taxon>
        <taxon>eudicotyledons</taxon>
        <taxon>Gunneridae</taxon>
        <taxon>Pentapetalae</taxon>
        <taxon>rosids</taxon>
        <taxon>fabids</taxon>
        <taxon>Fabales</taxon>
        <taxon>Fabaceae</taxon>
        <taxon>Papilionoideae</taxon>
        <taxon>50 kb inversion clade</taxon>
        <taxon>genistoids sensu lato</taxon>
        <taxon>core genistoids</taxon>
        <taxon>Crotalarieae</taxon>
        <taxon>Crotalaria</taxon>
    </lineage>
</organism>
<evidence type="ECO:0000256" key="3">
    <source>
        <dbReference type="ARBA" id="ARBA00004972"/>
    </source>
</evidence>
<dbReference type="InterPro" id="IPR001128">
    <property type="entry name" value="Cyt_P450"/>
</dbReference>
<dbReference type="GO" id="GO:0051777">
    <property type="term" value="F:ent-kaurenoic acid monooxygenase activity"/>
    <property type="evidence" value="ECO:0007669"/>
    <property type="project" value="TreeGrafter"/>
</dbReference>
<comment type="similarity">
    <text evidence="4 16">Belongs to the cytochrome P450 family.</text>
</comment>
<keyword evidence="9 16" id="KW-0560">Oxidoreductase</keyword>
<evidence type="ECO:0000256" key="4">
    <source>
        <dbReference type="ARBA" id="ARBA00010617"/>
    </source>
</evidence>
<dbReference type="GO" id="GO:0005506">
    <property type="term" value="F:iron ion binding"/>
    <property type="evidence" value="ECO:0007669"/>
    <property type="project" value="InterPro"/>
</dbReference>
<dbReference type="Pfam" id="PF00067">
    <property type="entry name" value="p450"/>
    <property type="match status" value="1"/>
</dbReference>
<dbReference type="PROSITE" id="PS00086">
    <property type="entry name" value="CYTOCHROME_P450"/>
    <property type="match status" value="1"/>
</dbReference>
<evidence type="ECO:0000256" key="2">
    <source>
        <dbReference type="ARBA" id="ARBA00004167"/>
    </source>
</evidence>
<name>A0AAN9E4V1_CROPI</name>
<dbReference type="PANTHER" id="PTHR24286">
    <property type="entry name" value="CYTOCHROME P450 26"/>
    <property type="match status" value="1"/>
</dbReference>
<dbReference type="PRINTS" id="PR00385">
    <property type="entry name" value="P450"/>
</dbReference>
<dbReference type="InterPro" id="IPR002401">
    <property type="entry name" value="Cyt_P450_E_grp-I"/>
</dbReference>
<dbReference type="AlphaFoldDB" id="A0AAN9E4V1"/>
<dbReference type="InterPro" id="IPR017972">
    <property type="entry name" value="Cyt_P450_CS"/>
</dbReference>
<evidence type="ECO:0000256" key="15">
    <source>
        <dbReference type="PIRSR" id="PIRSR602401-1"/>
    </source>
</evidence>
<evidence type="ECO:0000256" key="10">
    <source>
        <dbReference type="ARBA" id="ARBA00023004"/>
    </source>
</evidence>
<comment type="cofactor">
    <cofactor evidence="1 15">
        <name>heme</name>
        <dbReference type="ChEBI" id="CHEBI:30413"/>
    </cofactor>
</comment>
<dbReference type="CDD" id="cd11043">
    <property type="entry name" value="CYP90-like"/>
    <property type="match status" value="1"/>
</dbReference>
<sequence length="491" mass="56634">MAIELGSWGVFVGIASSLLLLRYILNNVNWWLYECKLGAKQYSLPPGDLGWPLIGNMWSFLKAFKSTNPDSFTDSLVTRYGKTGIYKVLMFGKPSVIVTTPEGNKKVLTDDDKFETGWPRSTKELMGDRSFISITPEEHKRLRRLTAASINGDKALSVYVAFIEETVKSSLEKMTKMGEIEFVTEMRKLTFKFIMHIFFGAESDTIAAGLEKEYSILNHGLRAMAINIPGFAFHKALKARKNLLKIFQKVVDQRRAERREKTPKEKQGDMMDALIDVEDENGRKLGDEDIIDIMLMYMNAGHESSAHISMWATIYLQKHPEYLQKAKEEQEEILRRRPATQKGLVLEDVRKMEFLSKVIDETNRLVSFAPMVFRQTKSDVRINGYLIPKGWKVMAWYRTVHFDNEIYPNPREFNPYRWNIPRKLGEFLPFSAGSRLCPGQDLAKIEISIFLHHFVLNYKLEQKNPNCPISYLPHPRPMDKCLARIKRISSA</sequence>
<dbReference type="GO" id="GO:0005783">
    <property type="term" value="C:endoplasmic reticulum"/>
    <property type="evidence" value="ECO:0007669"/>
    <property type="project" value="TreeGrafter"/>
</dbReference>
<evidence type="ECO:0000313" key="17">
    <source>
        <dbReference type="EMBL" id="KAK7246200.1"/>
    </source>
</evidence>
<gene>
    <name evidence="17" type="ORF">RIF29_41060</name>
</gene>
<keyword evidence="18" id="KW-1185">Reference proteome</keyword>
<keyword evidence="5 15" id="KW-0349">Heme</keyword>
<comment type="caution">
    <text evidence="17">The sequence shown here is derived from an EMBL/GenBank/DDBJ whole genome shotgun (WGS) entry which is preliminary data.</text>
</comment>